<sequence length="136" mass="15314">MSLNREWRHGEQQAWFEAPDILWARFRGGITLETSVWSCGVYREMADAQRFYLAADITDSHLSPESRRYLVDHAQAGWFLGVVYIGAAMEQKATTKSLMVGAMLSGGMRLDTAYVDSAEEARAWIARHREAAARTG</sequence>
<reference evidence="2 3" key="1">
    <citation type="submission" date="2016-10" db="EMBL/GenBank/DDBJ databases">
        <authorList>
            <person name="Varghese N."/>
            <person name="Submissions S."/>
        </authorList>
    </citation>
    <scope>NUCLEOTIDE SEQUENCE [LARGE SCALE GENOMIC DNA]</scope>
    <source>
        <strain evidence="2 3">DSM 2260</strain>
    </source>
</reference>
<evidence type="ECO:0000313" key="3">
    <source>
        <dbReference type="Proteomes" id="UP000198717"/>
    </source>
</evidence>
<gene>
    <name evidence="1" type="ORF">MVI01_08190</name>
    <name evidence="2" type="ORF">SAMN04488504_101626</name>
</gene>
<dbReference type="EMBL" id="BJVY01000003">
    <property type="protein sequence ID" value="GEL69035.1"/>
    <property type="molecule type" value="Genomic_DNA"/>
</dbReference>
<dbReference type="Proteomes" id="UP000198717">
    <property type="component" value="Unassembled WGS sequence"/>
</dbReference>
<dbReference type="RefSeq" id="WP_090485168.1">
    <property type="nucleotide sequence ID" value="NZ_BJVY01000003.1"/>
</dbReference>
<dbReference type="AlphaFoldDB" id="A0A511H687"/>
<organism evidence="1 4">
    <name type="scientific">Myxococcus virescens</name>
    <dbReference type="NCBI Taxonomy" id="83456"/>
    <lineage>
        <taxon>Bacteria</taxon>
        <taxon>Pseudomonadati</taxon>
        <taxon>Myxococcota</taxon>
        <taxon>Myxococcia</taxon>
        <taxon>Myxococcales</taxon>
        <taxon>Cystobacterineae</taxon>
        <taxon>Myxococcaceae</taxon>
        <taxon>Myxococcus</taxon>
    </lineage>
</organism>
<comment type="caution">
    <text evidence="1">The sequence shown here is derived from an EMBL/GenBank/DDBJ whole genome shotgun (WGS) entry which is preliminary data.</text>
</comment>
<evidence type="ECO:0008006" key="5">
    <source>
        <dbReference type="Google" id="ProtNLM"/>
    </source>
</evidence>
<keyword evidence="3" id="KW-1185">Reference proteome</keyword>
<dbReference type="EMBL" id="FNAJ01000001">
    <property type="protein sequence ID" value="SDD37256.1"/>
    <property type="molecule type" value="Genomic_DNA"/>
</dbReference>
<accession>A0A511H687</accession>
<evidence type="ECO:0000313" key="4">
    <source>
        <dbReference type="Proteomes" id="UP000321224"/>
    </source>
</evidence>
<protein>
    <recommendedName>
        <fullName evidence="5">STAS/SEC14 domain-containing protein</fullName>
    </recommendedName>
</protein>
<dbReference type="Proteomes" id="UP000321224">
    <property type="component" value="Unassembled WGS sequence"/>
</dbReference>
<name>A0A511H687_9BACT</name>
<reference evidence="1 4" key="2">
    <citation type="submission" date="2019-07" db="EMBL/GenBank/DDBJ databases">
        <title>Whole genome shotgun sequence of Myxococcus virescens NBRC 100334.</title>
        <authorList>
            <person name="Hosoyama A."/>
            <person name="Uohara A."/>
            <person name="Ohji S."/>
            <person name="Ichikawa N."/>
        </authorList>
    </citation>
    <scope>NUCLEOTIDE SEQUENCE [LARGE SCALE GENOMIC DNA]</scope>
    <source>
        <strain evidence="1 4">NBRC 100334</strain>
    </source>
</reference>
<evidence type="ECO:0000313" key="2">
    <source>
        <dbReference type="EMBL" id="SDD37256.1"/>
    </source>
</evidence>
<evidence type="ECO:0000313" key="1">
    <source>
        <dbReference type="EMBL" id="GEL69035.1"/>
    </source>
</evidence>
<proteinExistence type="predicted"/>